<keyword evidence="2" id="KW-0288">FMN</keyword>
<organism evidence="6 7">
    <name type="scientific">Umezawaea endophytica</name>
    <dbReference type="NCBI Taxonomy" id="1654476"/>
    <lineage>
        <taxon>Bacteria</taxon>
        <taxon>Bacillati</taxon>
        <taxon>Actinomycetota</taxon>
        <taxon>Actinomycetes</taxon>
        <taxon>Pseudonocardiales</taxon>
        <taxon>Pseudonocardiaceae</taxon>
        <taxon>Umezawaea</taxon>
    </lineage>
</organism>
<evidence type="ECO:0000256" key="3">
    <source>
        <dbReference type="ARBA" id="ARBA00023002"/>
    </source>
</evidence>
<evidence type="ECO:0000256" key="2">
    <source>
        <dbReference type="ARBA" id="ARBA00022643"/>
    </source>
</evidence>
<dbReference type="Proteomes" id="UP001141259">
    <property type="component" value="Unassembled WGS sequence"/>
</dbReference>
<name>A0A9X2VU21_9PSEU</name>
<evidence type="ECO:0000313" key="6">
    <source>
        <dbReference type="EMBL" id="MCS7482212.1"/>
    </source>
</evidence>
<evidence type="ECO:0000259" key="5">
    <source>
        <dbReference type="Pfam" id="PF00296"/>
    </source>
</evidence>
<evidence type="ECO:0000256" key="1">
    <source>
        <dbReference type="ARBA" id="ARBA00022630"/>
    </source>
</evidence>
<dbReference type="PANTHER" id="PTHR42847:SF4">
    <property type="entry name" value="ALKANESULFONATE MONOOXYGENASE-RELATED"/>
    <property type="match status" value="1"/>
</dbReference>
<sequence>MRIGIVILPEHRWWVAEPKWRAAEEFGFHHAWTYDHLGWRSLVDGPWFSAIPTLTAAAMVTSRIRLGTFVASPNFRHPVPFARELLTIDDVSDGRFTLGVGAGGAGYDTTVLGAEPVAPAVRTARFGEFVELLDQLLTRDRTTFRGEHFAAEEARGAPGCVQRPRLPFLIAANGPKAMKVAAAYGTGWVTTGPPTEDDDAWWRGVAEIAARFDDTLAAIGRERWTADRYLNLDSAPVYSLSSVERFRDAVGRARELGFTDAVAHWPREDGVYAGRESVLEQVAADVLPELTSSSPPTATR</sequence>
<evidence type="ECO:0000256" key="4">
    <source>
        <dbReference type="ARBA" id="ARBA00023033"/>
    </source>
</evidence>
<reference evidence="6" key="1">
    <citation type="submission" date="2022-08" db="EMBL/GenBank/DDBJ databases">
        <authorList>
            <person name="Tistechok S."/>
            <person name="Samborskyy M."/>
            <person name="Roman I."/>
        </authorList>
    </citation>
    <scope>NUCLEOTIDE SEQUENCE</scope>
    <source>
        <strain evidence="6">DSM 103496</strain>
    </source>
</reference>
<proteinExistence type="predicted"/>
<dbReference type="RefSeq" id="WP_259627686.1">
    <property type="nucleotide sequence ID" value="NZ_JANYMP010000022.1"/>
</dbReference>
<dbReference type="Gene3D" id="3.20.20.30">
    <property type="entry name" value="Luciferase-like domain"/>
    <property type="match status" value="1"/>
</dbReference>
<keyword evidence="4" id="KW-0503">Monooxygenase</keyword>
<dbReference type="SUPFAM" id="SSF51679">
    <property type="entry name" value="Bacterial luciferase-like"/>
    <property type="match status" value="1"/>
</dbReference>
<dbReference type="Pfam" id="PF00296">
    <property type="entry name" value="Bac_luciferase"/>
    <property type="match status" value="1"/>
</dbReference>
<keyword evidence="1" id="KW-0285">Flavoprotein</keyword>
<dbReference type="AlphaFoldDB" id="A0A9X2VU21"/>
<keyword evidence="7" id="KW-1185">Reference proteome</keyword>
<feature type="domain" description="Luciferase-like" evidence="5">
    <location>
        <begin position="21"/>
        <end position="217"/>
    </location>
</feature>
<dbReference type="PANTHER" id="PTHR42847">
    <property type="entry name" value="ALKANESULFONATE MONOOXYGENASE"/>
    <property type="match status" value="1"/>
</dbReference>
<gene>
    <name evidence="6" type="ORF">NZH93_35645</name>
</gene>
<evidence type="ECO:0000313" key="7">
    <source>
        <dbReference type="Proteomes" id="UP001141259"/>
    </source>
</evidence>
<dbReference type="GO" id="GO:0046306">
    <property type="term" value="P:alkanesulfonate catabolic process"/>
    <property type="evidence" value="ECO:0007669"/>
    <property type="project" value="TreeGrafter"/>
</dbReference>
<accession>A0A9X2VU21</accession>
<dbReference type="EMBL" id="JANYMP010000022">
    <property type="protein sequence ID" value="MCS7482212.1"/>
    <property type="molecule type" value="Genomic_DNA"/>
</dbReference>
<protein>
    <submittedName>
        <fullName evidence="6">LLM class flavin-dependent oxidoreductase</fullName>
    </submittedName>
</protein>
<dbReference type="InterPro" id="IPR050172">
    <property type="entry name" value="SsuD_RutA_monooxygenase"/>
</dbReference>
<dbReference type="InterPro" id="IPR036661">
    <property type="entry name" value="Luciferase-like_sf"/>
</dbReference>
<keyword evidence="3" id="KW-0560">Oxidoreductase</keyword>
<dbReference type="GO" id="GO:0008726">
    <property type="term" value="F:alkanesulfonate monooxygenase activity"/>
    <property type="evidence" value="ECO:0007669"/>
    <property type="project" value="TreeGrafter"/>
</dbReference>
<dbReference type="InterPro" id="IPR011251">
    <property type="entry name" value="Luciferase-like_dom"/>
</dbReference>
<comment type="caution">
    <text evidence="6">The sequence shown here is derived from an EMBL/GenBank/DDBJ whole genome shotgun (WGS) entry which is preliminary data.</text>
</comment>